<reference evidence="1" key="1">
    <citation type="submission" date="2022-06" db="EMBL/GenBank/DDBJ databases">
        <title>Natrinema sp. a new haloarchaeum isolate from saline soil.</title>
        <authorList>
            <person name="Strakova D."/>
            <person name="Galisteo C."/>
            <person name="Sanchez-Porro C."/>
            <person name="Ventosa A."/>
        </authorList>
    </citation>
    <scope>NUCLEOTIDE SEQUENCE</scope>
    <source>
        <strain evidence="1">S1CR25-10</strain>
    </source>
</reference>
<gene>
    <name evidence="1" type="ORF">NDI89_20055</name>
</gene>
<name>A0A9Q4L5W9_9EURY</name>
<dbReference type="RefSeq" id="WP_277524290.1">
    <property type="nucleotide sequence ID" value="NZ_JAMQOT010000010.1"/>
</dbReference>
<proteinExistence type="predicted"/>
<protein>
    <submittedName>
        <fullName evidence="1">Uncharacterized protein</fullName>
    </submittedName>
</protein>
<evidence type="ECO:0000313" key="2">
    <source>
        <dbReference type="Proteomes" id="UP001154061"/>
    </source>
</evidence>
<dbReference type="AlphaFoldDB" id="A0A9Q4L5W9"/>
<accession>A0A9Q4L5W9</accession>
<organism evidence="1 2">
    <name type="scientific">Natrinema salsiterrestre</name>
    <dbReference type="NCBI Taxonomy" id="2950540"/>
    <lineage>
        <taxon>Archaea</taxon>
        <taxon>Methanobacteriati</taxon>
        <taxon>Methanobacteriota</taxon>
        <taxon>Stenosarchaea group</taxon>
        <taxon>Halobacteria</taxon>
        <taxon>Halobacteriales</taxon>
        <taxon>Natrialbaceae</taxon>
        <taxon>Natrinema</taxon>
    </lineage>
</organism>
<dbReference type="Proteomes" id="UP001154061">
    <property type="component" value="Unassembled WGS sequence"/>
</dbReference>
<dbReference type="EMBL" id="JAMQOT010000010">
    <property type="protein sequence ID" value="MDF9747874.1"/>
    <property type="molecule type" value="Genomic_DNA"/>
</dbReference>
<comment type="caution">
    <text evidence="1">The sequence shown here is derived from an EMBL/GenBank/DDBJ whole genome shotgun (WGS) entry which is preliminary data.</text>
</comment>
<sequence>MTVFRREEEDMHPTFEEVMGSQLDERYASYLFHEVSVGTRGSRADFAAAHVDPDRAWKRLVRYGNTEGVPDEYRAAYSWAKSGSPITKDELVSRLARRDNPEEAVDWLIEQNYLLEDSDGWLHFHLPNNILETVETFELKISDWKSGIMQAKKYRASLGDFSHVVMDAKCVHRAEDNLDEFKSDNIGLLALSRDSLEVIYDPRHQPNQYHNEGARNDLSERAFKKFTDEHQEDPSERWSDRDIEDWENPLEAMQVASRIDRLRR</sequence>
<evidence type="ECO:0000313" key="1">
    <source>
        <dbReference type="EMBL" id="MDF9747874.1"/>
    </source>
</evidence>
<keyword evidence="2" id="KW-1185">Reference proteome</keyword>